<organism evidence="1 2">
    <name type="scientific">Candidatus Magnetobacterium casense</name>
    <dbReference type="NCBI Taxonomy" id="1455061"/>
    <lineage>
        <taxon>Bacteria</taxon>
        <taxon>Pseudomonadati</taxon>
        <taxon>Nitrospirota</taxon>
        <taxon>Thermodesulfovibrionia</taxon>
        <taxon>Thermodesulfovibrionales</taxon>
        <taxon>Candidatus Magnetobacteriaceae</taxon>
        <taxon>Candidatus Magnetobacterium</taxon>
    </lineage>
</organism>
<proteinExistence type="predicted"/>
<dbReference type="RefSeq" id="WP_218252870.1">
    <property type="nucleotide sequence ID" value="NZ_JABXWD010000220.1"/>
</dbReference>
<dbReference type="Proteomes" id="UP001196980">
    <property type="component" value="Unassembled WGS sequence"/>
</dbReference>
<reference evidence="1 2" key="1">
    <citation type="journal article" date="2020" name="J Geophys Res Biogeosci">
        <title>Magnetotaxis as an Adaptation to Enable Bacterial Shuttling of Microbial Sulfur and Sulfur Cycling Across Aquatic Oxic#Anoxic Interfaces.</title>
        <authorList>
            <person name="Li J."/>
            <person name="Liu P."/>
            <person name="Wang J."/>
            <person name="Roberts A.P."/>
            <person name="Pan Y."/>
        </authorList>
    </citation>
    <scope>NUCLEOTIDE SEQUENCE [LARGE SCALE GENOMIC DNA]</scope>
    <source>
        <strain evidence="1 2">MYR-1_YQ</strain>
    </source>
</reference>
<gene>
    <name evidence="1" type="ORF">HWQ67_11685</name>
</gene>
<comment type="caution">
    <text evidence="1">The sequence shown here is derived from an EMBL/GenBank/DDBJ whole genome shotgun (WGS) entry which is preliminary data.</text>
</comment>
<evidence type="ECO:0000313" key="2">
    <source>
        <dbReference type="Proteomes" id="UP001196980"/>
    </source>
</evidence>
<sequence length="129" mass="13482">MQREAGWVRPTTAAMAPVANKKGMRSTVALSAALALMLMLLSSCGFVADGPLGWIYTDTKVPVYMGTAPTGAKSGRACIHSFFGAISIGDGSIETAMKDAGLKGVYTINKENLSVLGTYTRQCTLVTGD</sequence>
<evidence type="ECO:0008006" key="3">
    <source>
        <dbReference type="Google" id="ProtNLM"/>
    </source>
</evidence>
<keyword evidence="2" id="KW-1185">Reference proteome</keyword>
<evidence type="ECO:0000313" key="1">
    <source>
        <dbReference type="EMBL" id="MBV6342248.1"/>
    </source>
</evidence>
<dbReference type="InterPro" id="IPR025113">
    <property type="entry name" value="TRL-like"/>
</dbReference>
<dbReference type="EMBL" id="JABXWD010000220">
    <property type="protein sequence ID" value="MBV6342248.1"/>
    <property type="molecule type" value="Genomic_DNA"/>
</dbReference>
<accession>A0ABS6S1G8</accession>
<dbReference type="Pfam" id="PF13146">
    <property type="entry name" value="TRL"/>
    <property type="match status" value="1"/>
</dbReference>
<name>A0ABS6S1G8_9BACT</name>
<protein>
    <recommendedName>
        <fullName evidence="3">TRL-like family protein</fullName>
    </recommendedName>
</protein>